<name>A0A494WC33_9SPHN</name>
<organism evidence="2 3">
    <name type="scientific">Sphingobium amiense</name>
    <dbReference type="NCBI Taxonomy" id="135719"/>
    <lineage>
        <taxon>Bacteria</taxon>
        <taxon>Pseudomonadati</taxon>
        <taxon>Pseudomonadota</taxon>
        <taxon>Alphaproteobacteria</taxon>
        <taxon>Sphingomonadales</taxon>
        <taxon>Sphingomonadaceae</taxon>
        <taxon>Sphingobium</taxon>
    </lineage>
</organism>
<dbReference type="SUPFAM" id="SSF50346">
    <property type="entry name" value="PRC-barrel domain"/>
    <property type="match status" value="1"/>
</dbReference>
<dbReference type="AlphaFoldDB" id="A0A494WC33"/>
<evidence type="ECO:0000313" key="2">
    <source>
        <dbReference type="EMBL" id="BBD98340.1"/>
    </source>
</evidence>
<dbReference type="PANTHER" id="PTHR36505">
    <property type="entry name" value="BLR1072 PROTEIN"/>
    <property type="match status" value="1"/>
</dbReference>
<protein>
    <submittedName>
        <fullName evidence="2">Photosystem reaction center subunit H</fullName>
    </submittedName>
</protein>
<dbReference type="Proteomes" id="UP000279959">
    <property type="component" value="Chromosome"/>
</dbReference>
<dbReference type="RefSeq" id="WP_066703371.1">
    <property type="nucleotide sequence ID" value="NZ_AP018664.1"/>
</dbReference>
<reference evidence="2 3" key="1">
    <citation type="submission" date="2018-05" db="EMBL/GenBank/DDBJ databases">
        <title>Complete Genome Sequence of the Nonylphenol-Degrading Bacterium Sphingobium amiense DSM 16289T.</title>
        <authorList>
            <person name="Ootsuka M."/>
            <person name="Nishizawa T."/>
            <person name="Ohta H."/>
        </authorList>
    </citation>
    <scope>NUCLEOTIDE SEQUENCE [LARGE SCALE GENOMIC DNA]</scope>
    <source>
        <strain evidence="2 3">DSM 16289</strain>
    </source>
</reference>
<dbReference type="EMBL" id="AP018664">
    <property type="protein sequence ID" value="BBD98340.1"/>
    <property type="molecule type" value="Genomic_DNA"/>
</dbReference>
<dbReference type="Pfam" id="PF05239">
    <property type="entry name" value="PRC"/>
    <property type="match status" value="1"/>
</dbReference>
<gene>
    <name evidence="2" type="ORF">SAMIE_1018410</name>
</gene>
<feature type="domain" description="PRC-barrel" evidence="1">
    <location>
        <begin position="13"/>
        <end position="86"/>
    </location>
</feature>
<accession>A0A494WC33</accession>
<dbReference type="InterPro" id="IPR011033">
    <property type="entry name" value="PRC_barrel-like_sf"/>
</dbReference>
<dbReference type="Gene3D" id="2.30.30.240">
    <property type="entry name" value="PRC-barrel domain"/>
    <property type="match status" value="1"/>
</dbReference>
<keyword evidence="3" id="KW-1185">Reference proteome</keyword>
<sequence length="121" mass="13791">MTTETDENLRDLIASDRVEGTPVYNREGERLGRISHFMVEKRSGQVRYAVLSFGGFLGLGEDRYPLPWSMLGYDTGKGGYVVDLDARVLDQAPRFGDDGRPDYSEDYGRSVYSFYGQIYPW</sequence>
<evidence type="ECO:0000313" key="3">
    <source>
        <dbReference type="Proteomes" id="UP000279959"/>
    </source>
</evidence>
<proteinExistence type="predicted"/>
<evidence type="ECO:0000259" key="1">
    <source>
        <dbReference type="Pfam" id="PF05239"/>
    </source>
</evidence>
<dbReference type="PANTHER" id="PTHR36505:SF1">
    <property type="entry name" value="BLR1072 PROTEIN"/>
    <property type="match status" value="1"/>
</dbReference>
<dbReference type="KEGG" id="sami:SAMIE_1018410"/>
<dbReference type="InterPro" id="IPR027275">
    <property type="entry name" value="PRC-brl_dom"/>
</dbReference>